<evidence type="ECO:0000256" key="9">
    <source>
        <dbReference type="ARBA" id="ARBA00023143"/>
    </source>
</evidence>
<evidence type="ECO:0000313" key="14">
    <source>
        <dbReference type="EMBL" id="MFC3175357.1"/>
    </source>
</evidence>
<evidence type="ECO:0000256" key="8">
    <source>
        <dbReference type="ARBA" id="ARBA00023136"/>
    </source>
</evidence>
<evidence type="ECO:0000256" key="5">
    <source>
        <dbReference type="ARBA" id="ARBA00022475"/>
    </source>
</evidence>
<feature type="domain" description="Flagellar motor switch protein FliG middle" evidence="12">
    <location>
        <begin position="130"/>
        <end position="199"/>
    </location>
</feature>
<dbReference type="InterPro" id="IPR028263">
    <property type="entry name" value="FliG_N"/>
</dbReference>
<evidence type="ECO:0000259" key="11">
    <source>
        <dbReference type="Pfam" id="PF01706"/>
    </source>
</evidence>
<dbReference type="Pfam" id="PF01706">
    <property type="entry name" value="FliG_C"/>
    <property type="match status" value="1"/>
</dbReference>
<dbReference type="InterPro" id="IPR000090">
    <property type="entry name" value="Flg_Motor_Flig"/>
</dbReference>
<dbReference type="SUPFAM" id="SSF48029">
    <property type="entry name" value="FliG"/>
    <property type="match status" value="2"/>
</dbReference>
<dbReference type="PANTHER" id="PTHR30534">
    <property type="entry name" value="FLAGELLAR MOTOR SWITCH PROTEIN FLIG"/>
    <property type="match status" value="1"/>
</dbReference>
<keyword evidence="14" id="KW-0969">Cilium</keyword>
<comment type="similarity">
    <text evidence="3">Belongs to the FliG family.</text>
</comment>
<reference evidence="15" key="1">
    <citation type="journal article" date="2019" name="Int. J. Syst. Evol. Microbiol.">
        <title>The Global Catalogue of Microorganisms (GCM) 10K type strain sequencing project: providing services to taxonomists for standard genome sequencing and annotation.</title>
        <authorList>
            <consortium name="The Broad Institute Genomics Platform"/>
            <consortium name="The Broad Institute Genome Sequencing Center for Infectious Disease"/>
            <person name="Wu L."/>
            <person name="Ma J."/>
        </authorList>
    </citation>
    <scope>NUCLEOTIDE SEQUENCE [LARGE SCALE GENOMIC DNA]</scope>
    <source>
        <strain evidence="15">KCTC 42984</strain>
    </source>
</reference>
<protein>
    <recommendedName>
        <fullName evidence="4">Flagellar motor switch protein FliG</fullName>
    </recommendedName>
</protein>
<keyword evidence="14" id="KW-0966">Cell projection</keyword>
<dbReference type="NCBIfam" id="TIGR00207">
    <property type="entry name" value="fliG"/>
    <property type="match status" value="1"/>
</dbReference>
<comment type="function">
    <text evidence="10">FliG is one of three proteins (FliG, FliN, FliM) that forms the rotor-mounted switch complex (C ring), located at the base of the basal body. This complex interacts with the CheY and CheZ chemotaxis proteins, in addition to contacting components of the motor that determine the direction of flagellar rotation.</text>
</comment>
<gene>
    <name evidence="14" type="primary">fliG</name>
    <name evidence="14" type="ORF">ACFOD9_13940</name>
</gene>
<evidence type="ECO:0000256" key="1">
    <source>
        <dbReference type="ARBA" id="ARBA00004117"/>
    </source>
</evidence>
<organism evidence="14 15">
    <name type="scientific">Novosphingobium bradum</name>
    <dbReference type="NCBI Taxonomy" id="1737444"/>
    <lineage>
        <taxon>Bacteria</taxon>
        <taxon>Pseudomonadati</taxon>
        <taxon>Pseudomonadota</taxon>
        <taxon>Alphaproteobacteria</taxon>
        <taxon>Sphingomonadales</taxon>
        <taxon>Sphingomonadaceae</taxon>
        <taxon>Novosphingobium</taxon>
    </lineage>
</organism>
<keyword evidence="8" id="KW-0472">Membrane</keyword>
<dbReference type="PRINTS" id="PR00954">
    <property type="entry name" value="FLGMOTORFLIG"/>
</dbReference>
<evidence type="ECO:0000256" key="4">
    <source>
        <dbReference type="ARBA" id="ARBA00021870"/>
    </source>
</evidence>
<keyword evidence="5" id="KW-1003">Cell membrane</keyword>
<evidence type="ECO:0000256" key="6">
    <source>
        <dbReference type="ARBA" id="ARBA00022500"/>
    </source>
</evidence>
<sequence>MNAPATLDGATLLDPASLSEADRAAVMVMLLEEDQAAQILSRLEPAELRVLGEKMCALGEIGPEVIAHAIAGFVEKTERLGLKAHDRLGQVRSLMTRAVGEVKAGSLMERILPPDHRPPSPLELAKWLNPSALVPLIRAEHPQAIAVLLVQLDPEVAAEVLHQLPSEIQPQVVHRIATLGPVAPEALAMLEDLLAARIRDCHGSAPLTMGGPREAAEIINGAGKAVEKRVIPEINRLDKALAKEIEAEMFKFEHLFVLDAQAMGALLREVESDTLIDALKGTEEAQRDVFFKAMSSRAADGIKDEIAGRGRLKMADVLAAQKAIVAVARRLAAEGVIVFGSGGDDYV</sequence>
<comment type="caution">
    <text evidence="14">The sequence shown here is derived from an EMBL/GenBank/DDBJ whole genome shotgun (WGS) entry which is preliminary data.</text>
</comment>
<dbReference type="Gene3D" id="1.10.220.30">
    <property type="match status" value="3"/>
</dbReference>
<accession>A0ABV7ITS0</accession>
<dbReference type="Pfam" id="PF14842">
    <property type="entry name" value="FliG_N"/>
    <property type="match status" value="1"/>
</dbReference>
<dbReference type="InterPro" id="IPR023087">
    <property type="entry name" value="Flg_Motor_Flig_C"/>
</dbReference>
<evidence type="ECO:0000313" key="15">
    <source>
        <dbReference type="Proteomes" id="UP001595604"/>
    </source>
</evidence>
<name>A0ABV7ITS0_9SPHN</name>
<evidence type="ECO:0000259" key="13">
    <source>
        <dbReference type="Pfam" id="PF14842"/>
    </source>
</evidence>
<dbReference type="InterPro" id="IPR032779">
    <property type="entry name" value="FliG_M"/>
</dbReference>
<feature type="domain" description="Flagellar motor switch protein FliG N-terminal" evidence="13">
    <location>
        <begin position="18"/>
        <end position="115"/>
    </location>
</feature>
<evidence type="ECO:0000256" key="3">
    <source>
        <dbReference type="ARBA" id="ARBA00010299"/>
    </source>
</evidence>
<evidence type="ECO:0000259" key="12">
    <source>
        <dbReference type="Pfam" id="PF14841"/>
    </source>
</evidence>
<evidence type="ECO:0000256" key="2">
    <source>
        <dbReference type="ARBA" id="ARBA00004413"/>
    </source>
</evidence>
<evidence type="ECO:0000256" key="7">
    <source>
        <dbReference type="ARBA" id="ARBA00022779"/>
    </source>
</evidence>
<dbReference type="Pfam" id="PF14841">
    <property type="entry name" value="FliG_M"/>
    <property type="match status" value="1"/>
</dbReference>
<dbReference type="InterPro" id="IPR011002">
    <property type="entry name" value="FliG_a-hlx"/>
</dbReference>
<dbReference type="PANTHER" id="PTHR30534:SF0">
    <property type="entry name" value="FLAGELLAR MOTOR SWITCH PROTEIN FLIG"/>
    <property type="match status" value="1"/>
</dbReference>
<keyword evidence="7" id="KW-0283">Flagellar rotation</keyword>
<proteinExistence type="inferred from homology"/>
<evidence type="ECO:0000256" key="10">
    <source>
        <dbReference type="ARBA" id="ARBA00025598"/>
    </source>
</evidence>
<keyword evidence="6" id="KW-0145">Chemotaxis</keyword>
<dbReference type="Proteomes" id="UP001595604">
    <property type="component" value="Unassembled WGS sequence"/>
</dbReference>
<dbReference type="RefSeq" id="WP_379510736.1">
    <property type="nucleotide sequence ID" value="NZ_JBHRTQ010000013.1"/>
</dbReference>
<keyword evidence="9" id="KW-0975">Bacterial flagellum</keyword>
<keyword evidence="14" id="KW-0282">Flagellum</keyword>
<dbReference type="EMBL" id="JBHRTQ010000013">
    <property type="protein sequence ID" value="MFC3175357.1"/>
    <property type="molecule type" value="Genomic_DNA"/>
</dbReference>
<comment type="subcellular location">
    <subcellularLocation>
        <location evidence="1">Bacterial flagellum basal body</location>
    </subcellularLocation>
    <subcellularLocation>
        <location evidence="2">Cell membrane</location>
        <topology evidence="2">Peripheral membrane protein</topology>
        <orientation evidence="2">Cytoplasmic side</orientation>
    </subcellularLocation>
</comment>
<feature type="domain" description="Flagellar motor switch protein FliG C-terminal" evidence="11">
    <location>
        <begin position="234"/>
        <end position="338"/>
    </location>
</feature>
<keyword evidence="15" id="KW-1185">Reference proteome</keyword>